<name>E4TPX7_MARTH</name>
<dbReference type="PROSITE" id="PS51257">
    <property type="entry name" value="PROKAR_LIPOPROTEIN"/>
    <property type="match status" value="1"/>
</dbReference>
<dbReference type="PROSITE" id="PS51502">
    <property type="entry name" value="S_R_A_B_BARREL"/>
    <property type="match status" value="1"/>
</dbReference>
<sequence length="139" mass="16402">MKKISYFLFQVSIGLLMISCAEPKKKQMPETGSMLQHNVYFYLNDSISNSDRKEFEKGLQKLLSIDAIHKSEVGLTADTKPREVTDHDFDYSLFIWFKSKDNYEIYAEHPDHMEFIENYQSLWEAVKVYDSQIIKPNFD</sequence>
<accession>E4TPX7</accession>
<dbReference type="KEGG" id="mtt:Ftrac_0530"/>
<dbReference type="Pfam" id="PF07876">
    <property type="entry name" value="Dabb"/>
    <property type="match status" value="1"/>
</dbReference>
<dbReference type="Proteomes" id="UP000008720">
    <property type="component" value="Chromosome"/>
</dbReference>
<proteinExistence type="predicted"/>
<evidence type="ECO:0000313" key="3">
    <source>
        <dbReference type="Proteomes" id="UP000008720"/>
    </source>
</evidence>
<evidence type="ECO:0000259" key="1">
    <source>
        <dbReference type="PROSITE" id="PS51502"/>
    </source>
</evidence>
<dbReference type="AlphaFoldDB" id="E4TPX7"/>
<dbReference type="HOGENOM" id="CLU_080664_5_0_10"/>
<dbReference type="SUPFAM" id="SSF54909">
    <property type="entry name" value="Dimeric alpha+beta barrel"/>
    <property type="match status" value="1"/>
</dbReference>
<evidence type="ECO:0000313" key="2">
    <source>
        <dbReference type="EMBL" id="ADR20534.1"/>
    </source>
</evidence>
<feature type="domain" description="Stress-response A/B barrel" evidence="1">
    <location>
        <begin position="35"/>
        <end position="131"/>
    </location>
</feature>
<dbReference type="InterPro" id="IPR011008">
    <property type="entry name" value="Dimeric_a/b-barrel"/>
</dbReference>
<dbReference type="RefSeq" id="WP_013452685.1">
    <property type="nucleotide sequence ID" value="NC_014759.1"/>
</dbReference>
<dbReference type="EMBL" id="CP002349">
    <property type="protein sequence ID" value="ADR20534.1"/>
    <property type="molecule type" value="Genomic_DNA"/>
</dbReference>
<dbReference type="OrthoDB" id="7189263at2"/>
<dbReference type="STRING" id="643867.Ftrac_0530"/>
<dbReference type="Gene3D" id="3.30.70.100">
    <property type="match status" value="1"/>
</dbReference>
<organism evidence="2 3">
    <name type="scientific">Marivirga tractuosa (strain ATCC 23168 / DSM 4126 / NBRC 15989 / NCIMB 1408 / VKM B-1430 / H-43)</name>
    <name type="common">Microscilla tractuosa</name>
    <name type="synonym">Flexibacter tractuosus</name>
    <dbReference type="NCBI Taxonomy" id="643867"/>
    <lineage>
        <taxon>Bacteria</taxon>
        <taxon>Pseudomonadati</taxon>
        <taxon>Bacteroidota</taxon>
        <taxon>Cytophagia</taxon>
        <taxon>Cytophagales</taxon>
        <taxon>Marivirgaceae</taxon>
        <taxon>Marivirga</taxon>
    </lineage>
</organism>
<dbReference type="InterPro" id="IPR013097">
    <property type="entry name" value="Dabb"/>
</dbReference>
<protein>
    <submittedName>
        <fullName evidence="2">Stress responsive alpha-beta barrel domain-containing protein</fullName>
    </submittedName>
</protein>
<dbReference type="eggNOG" id="ENOG5031482">
    <property type="taxonomic scope" value="Bacteria"/>
</dbReference>
<gene>
    <name evidence="2" type="ordered locus">Ftrac_0530</name>
</gene>
<keyword evidence="3" id="KW-1185">Reference proteome</keyword>
<dbReference type="SMART" id="SM00886">
    <property type="entry name" value="Dabb"/>
    <property type="match status" value="1"/>
</dbReference>
<reference evidence="2 3" key="1">
    <citation type="journal article" date="2011" name="Stand. Genomic Sci.">
        <title>Complete genome sequence of Marivirga tractuosa type strain (H-43).</title>
        <authorList>
            <person name="Pagani I."/>
            <person name="Chertkov O."/>
            <person name="Lapidus A."/>
            <person name="Lucas S."/>
            <person name="Del Rio T.G."/>
            <person name="Tice H."/>
            <person name="Copeland A."/>
            <person name="Cheng J.F."/>
            <person name="Nolan M."/>
            <person name="Saunders E."/>
            <person name="Pitluck S."/>
            <person name="Held B."/>
            <person name="Goodwin L."/>
            <person name="Liolios K."/>
            <person name="Ovchinikova G."/>
            <person name="Ivanova N."/>
            <person name="Mavromatis K."/>
            <person name="Pati A."/>
            <person name="Chen A."/>
            <person name="Palaniappan K."/>
            <person name="Land M."/>
            <person name="Hauser L."/>
            <person name="Jeffries C.D."/>
            <person name="Detter J.C."/>
            <person name="Han C."/>
            <person name="Tapia R."/>
            <person name="Ngatchou-Djao O.D."/>
            <person name="Rohde M."/>
            <person name="Goker M."/>
            <person name="Spring S."/>
            <person name="Sikorski J."/>
            <person name="Woyke T."/>
            <person name="Bristow J."/>
            <person name="Eisen J.A."/>
            <person name="Markowitz V."/>
            <person name="Hugenholtz P."/>
            <person name="Klenk H.P."/>
            <person name="Kyrpides N.C."/>
        </authorList>
    </citation>
    <scope>NUCLEOTIDE SEQUENCE [LARGE SCALE GENOMIC DNA]</scope>
    <source>
        <strain evidence="3">ATCC 23168 / DSM 4126 / NBRC 15989 / NCIMB 1408 / VKM B-1430 / H-43</strain>
    </source>
</reference>